<evidence type="ECO:0000256" key="2">
    <source>
        <dbReference type="SAM" id="Phobius"/>
    </source>
</evidence>
<dbReference type="Proteomes" id="UP001501638">
    <property type="component" value="Unassembled WGS sequence"/>
</dbReference>
<gene>
    <name evidence="3" type="ORF">GCM10010405_14350</name>
</gene>
<proteinExistence type="predicted"/>
<keyword evidence="2" id="KW-0472">Membrane</keyword>
<dbReference type="RefSeq" id="WP_344321254.1">
    <property type="nucleotide sequence ID" value="NZ_BAAASZ010000012.1"/>
</dbReference>
<evidence type="ECO:0000313" key="3">
    <source>
        <dbReference type="EMBL" id="GAA2432526.1"/>
    </source>
</evidence>
<evidence type="ECO:0008006" key="5">
    <source>
        <dbReference type="Google" id="ProtNLM"/>
    </source>
</evidence>
<keyword evidence="2" id="KW-1133">Transmembrane helix</keyword>
<accession>A0ABP5WPH6</accession>
<keyword evidence="2" id="KW-0812">Transmembrane</keyword>
<dbReference type="EMBL" id="BAAASZ010000012">
    <property type="protein sequence ID" value="GAA2432526.1"/>
    <property type="molecule type" value="Genomic_DNA"/>
</dbReference>
<name>A0ABP5WPH6_9ACTN</name>
<feature type="region of interest" description="Disordered" evidence="1">
    <location>
        <begin position="56"/>
        <end position="91"/>
    </location>
</feature>
<protein>
    <recommendedName>
        <fullName evidence="5">Secreted protein</fullName>
    </recommendedName>
</protein>
<organism evidence="3 4">
    <name type="scientific">Streptomyces macrosporus</name>
    <dbReference type="NCBI Taxonomy" id="44032"/>
    <lineage>
        <taxon>Bacteria</taxon>
        <taxon>Bacillati</taxon>
        <taxon>Actinomycetota</taxon>
        <taxon>Actinomycetes</taxon>
        <taxon>Kitasatosporales</taxon>
        <taxon>Streptomycetaceae</taxon>
        <taxon>Streptomyces</taxon>
    </lineage>
</organism>
<reference evidence="4" key="1">
    <citation type="journal article" date="2019" name="Int. J. Syst. Evol. Microbiol.">
        <title>The Global Catalogue of Microorganisms (GCM) 10K type strain sequencing project: providing services to taxonomists for standard genome sequencing and annotation.</title>
        <authorList>
            <consortium name="The Broad Institute Genomics Platform"/>
            <consortium name="The Broad Institute Genome Sequencing Center for Infectious Disease"/>
            <person name="Wu L."/>
            <person name="Ma J."/>
        </authorList>
    </citation>
    <scope>NUCLEOTIDE SEQUENCE [LARGE SCALE GENOMIC DNA]</scope>
    <source>
        <strain evidence="4">JCM 6305</strain>
    </source>
</reference>
<feature type="compositionally biased region" description="Basic and acidic residues" evidence="1">
    <location>
        <begin position="69"/>
        <end position="83"/>
    </location>
</feature>
<comment type="caution">
    <text evidence="3">The sequence shown here is derived from an EMBL/GenBank/DDBJ whole genome shotgun (WGS) entry which is preliminary data.</text>
</comment>
<keyword evidence="4" id="KW-1185">Reference proteome</keyword>
<sequence>MPRPNPAQLAYGSATVILSALVMLLVTQARSGVEVVVVASVALALGLIVAVTAPAGRAAHRPRPVSDGTPDRRGAARVEDEQRVPQPSLRR</sequence>
<feature type="transmembrane region" description="Helical" evidence="2">
    <location>
        <begin position="35"/>
        <end position="53"/>
    </location>
</feature>
<evidence type="ECO:0000256" key="1">
    <source>
        <dbReference type="SAM" id="MobiDB-lite"/>
    </source>
</evidence>
<feature type="transmembrane region" description="Helical" evidence="2">
    <location>
        <begin position="9"/>
        <end position="29"/>
    </location>
</feature>
<evidence type="ECO:0000313" key="4">
    <source>
        <dbReference type="Proteomes" id="UP001501638"/>
    </source>
</evidence>